<keyword evidence="1" id="KW-0732">Signal</keyword>
<evidence type="ECO:0000313" key="3">
    <source>
        <dbReference type="Proteomes" id="UP000228593"/>
    </source>
</evidence>
<gene>
    <name evidence="2" type="ORF">CR103_03075</name>
</gene>
<dbReference type="OrthoDB" id="8560905at2"/>
<feature type="chain" id="PRO_5013647930" evidence="1">
    <location>
        <begin position="40"/>
        <end position="177"/>
    </location>
</feature>
<evidence type="ECO:0000313" key="2">
    <source>
        <dbReference type="EMBL" id="PIL41268.1"/>
    </source>
</evidence>
<name>A0A2G8T6G1_9BURK</name>
<feature type="signal peptide" evidence="1">
    <location>
        <begin position="1"/>
        <end position="39"/>
    </location>
</feature>
<protein>
    <submittedName>
        <fullName evidence="2">Uncharacterized protein</fullName>
    </submittedName>
</protein>
<comment type="caution">
    <text evidence="2">The sequence shown here is derived from an EMBL/GenBank/DDBJ whole genome shotgun (WGS) entry which is preliminary data.</text>
</comment>
<proteinExistence type="predicted"/>
<reference evidence="2 3" key="1">
    <citation type="submission" date="2017-10" db="EMBL/GenBank/DDBJ databases">
        <title>Massilia psychrophilum sp. nov., a novel purple-pigmented bacterium isolated from Tianshan glacier, Xinjiang Municipality, China.</title>
        <authorList>
            <person name="Wang H."/>
        </authorList>
    </citation>
    <scope>NUCLEOTIDE SEQUENCE [LARGE SCALE GENOMIC DNA]</scope>
    <source>
        <strain evidence="2 3">JCM 30813</strain>
    </source>
</reference>
<accession>A0A2G8T6G1</accession>
<dbReference type="Proteomes" id="UP000228593">
    <property type="component" value="Unassembled WGS sequence"/>
</dbReference>
<organism evidence="2 3">
    <name type="scientific">Massilia psychrophila</name>
    <dbReference type="NCBI Taxonomy" id="1603353"/>
    <lineage>
        <taxon>Bacteria</taxon>
        <taxon>Pseudomonadati</taxon>
        <taxon>Pseudomonadota</taxon>
        <taxon>Betaproteobacteria</taxon>
        <taxon>Burkholderiales</taxon>
        <taxon>Oxalobacteraceae</taxon>
        <taxon>Telluria group</taxon>
        <taxon>Massilia</taxon>
    </lineage>
</organism>
<dbReference type="EMBL" id="PDOB01000003">
    <property type="protein sequence ID" value="PIL41268.1"/>
    <property type="molecule type" value="Genomic_DNA"/>
</dbReference>
<keyword evidence="3" id="KW-1185">Reference proteome</keyword>
<evidence type="ECO:0000256" key="1">
    <source>
        <dbReference type="SAM" id="SignalP"/>
    </source>
</evidence>
<sequence>MNGLARLSAVRAALACARLRASLRLLSCLLLCPSAPVGAAAPSTFGPVIGSALLCRSHLDNVYFYSYLSSAFGPPYKHEGGAWWFKADATLWGAQVTDVIVSDDTSELVFIGAVTPGAPDKLDEAIRAAVGVHHRAQGATTYPVRESAPGSQIVYFNDNAKIFCAKYKPLPPARQAK</sequence>
<dbReference type="AlphaFoldDB" id="A0A2G8T6G1"/>